<dbReference type="Pfam" id="PF13489">
    <property type="entry name" value="Methyltransf_23"/>
    <property type="match status" value="1"/>
</dbReference>
<name>A0A1A8XMF2_9RHOO</name>
<sequence>MDRTSSVAKKVGDTSVEAGRGPGQLAWYIFASTIFKNIKILDAGCGLGKGLDILRQSNNQVTGQDLDPRIKGENILITPLTEIPTDSFDSVTSMDVIEHVEDDKEFIANLVRIAKYSVFITTPNWTITRCQWPYHLREYTPEELENLLKPYGNVKLFKGNSDGTVVHPIENVKLYHIANKLRAHPITSFPIRCINRLLPDSWRILGHNAALLEIPKGSNK</sequence>
<dbReference type="InterPro" id="IPR029063">
    <property type="entry name" value="SAM-dependent_MTases_sf"/>
</dbReference>
<evidence type="ECO:0008006" key="3">
    <source>
        <dbReference type="Google" id="ProtNLM"/>
    </source>
</evidence>
<keyword evidence="2" id="KW-1185">Reference proteome</keyword>
<dbReference type="EMBL" id="FLQY01000066">
    <property type="protein sequence ID" value="SBT05587.1"/>
    <property type="molecule type" value="Genomic_DNA"/>
</dbReference>
<organism evidence="1 2">
    <name type="scientific">Candidatus Propionivibrio aalborgensis</name>
    <dbReference type="NCBI Taxonomy" id="1860101"/>
    <lineage>
        <taxon>Bacteria</taxon>
        <taxon>Pseudomonadati</taxon>
        <taxon>Pseudomonadota</taxon>
        <taxon>Betaproteobacteria</taxon>
        <taxon>Rhodocyclales</taxon>
        <taxon>Rhodocyclaceae</taxon>
        <taxon>Propionivibrio</taxon>
    </lineage>
</organism>
<dbReference type="Gene3D" id="3.40.50.150">
    <property type="entry name" value="Vaccinia Virus protein VP39"/>
    <property type="match status" value="1"/>
</dbReference>
<dbReference type="AlphaFoldDB" id="A0A1A8XMF2"/>
<protein>
    <recommendedName>
        <fullName evidence="3">Methyltransferase type 11 domain-containing protein</fullName>
    </recommendedName>
</protein>
<dbReference type="Proteomes" id="UP000199600">
    <property type="component" value="Unassembled WGS sequence"/>
</dbReference>
<evidence type="ECO:0000313" key="1">
    <source>
        <dbReference type="EMBL" id="SBT05587.1"/>
    </source>
</evidence>
<gene>
    <name evidence="1" type="ORF">PROAA_1580017</name>
</gene>
<dbReference type="RefSeq" id="WP_186410216.1">
    <property type="nucleotide sequence ID" value="NZ_FLQY01000066.1"/>
</dbReference>
<accession>A0A1A8XMF2</accession>
<evidence type="ECO:0000313" key="2">
    <source>
        <dbReference type="Proteomes" id="UP000199600"/>
    </source>
</evidence>
<reference evidence="1 2" key="1">
    <citation type="submission" date="2016-06" db="EMBL/GenBank/DDBJ databases">
        <authorList>
            <person name="Kjaerup R.B."/>
            <person name="Dalgaard T.S."/>
            <person name="Juul-Madsen H.R."/>
        </authorList>
    </citation>
    <scope>NUCLEOTIDE SEQUENCE [LARGE SCALE GENOMIC DNA]</scope>
    <source>
        <strain evidence="1">2</strain>
    </source>
</reference>
<dbReference type="SUPFAM" id="SSF53335">
    <property type="entry name" value="S-adenosyl-L-methionine-dependent methyltransferases"/>
    <property type="match status" value="1"/>
</dbReference>
<proteinExistence type="predicted"/>